<organism evidence="1 2">
    <name type="scientific">Streptomyces himalayensis subsp. aureolus</name>
    <dbReference type="NCBI Taxonomy" id="2758039"/>
    <lineage>
        <taxon>Bacteria</taxon>
        <taxon>Bacillati</taxon>
        <taxon>Actinomycetota</taxon>
        <taxon>Actinomycetes</taxon>
        <taxon>Kitasatosporales</taxon>
        <taxon>Streptomycetaceae</taxon>
        <taxon>Streptomyces</taxon>
        <taxon>Streptomyces himalayensis</taxon>
    </lineage>
</organism>
<accession>A0A7W2HIZ9</accession>
<keyword evidence="2" id="KW-1185">Reference proteome</keyword>
<comment type="caution">
    <text evidence="1">The sequence shown here is derived from an EMBL/GenBank/DDBJ whole genome shotgun (WGS) entry which is preliminary data.</text>
</comment>
<reference evidence="1 2" key="1">
    <citation type="submission" date="2020-07" db="EMBL/GenBank/DDBJ databases">
        <title>Streptomyces isolated from Indian soil.</title>
        <authorList>
            <person name="Mandal S."/>
            <person name="Maiti P.K."/>
        </authorList>
    </citation>
    <scope>NUCLEOTIDE SEQUENCE [LARGE SCALE GENOMIC DNA]</scope>
    <source>
        <strain evidence="1 2">PSKA54</strain>
    </source>
</reference>
<name>A0A7W2HIZ9_9ACTN</name>
<dbReference type="EMBL" id="JACEQY010000043">
    <property type="protein sequence ID" value="MBA4865575.1"/>
    <property type="molecule type" value="Genomic_DNA"/>
</dbReference>
<dbReference type="AlphaFoldDB" id="A0A7W2HIZ9"/>
<evidence type="ECO:0000313" key="1">
    <source>
        <dbReference type="EMBL" id="MBA4865575.1"/>
    </source>
</evidence>
<sequence length="67" mass="7100">MIKQAHETTVPAPGVPLALAVASEFDAPQTPAPAVAVPQPHLMGLRISSARPHRRKVPLKRLTAAMC</sequence>
<proteinExistence type="predicted"/>
<dbReference type="RefSeq" id="WP_181867067.1">
    <property type="nucleotide sequence ID" value="NZ_JACEQY010000043.1"/>
</dbReference>
<evidence type="ECO:0000313" key="2">
    <source>
        <dbReference type="Proteomes" id="UP000586976"/>
    </source>
</evidence>
<protein>
    <submittedName>
        <fullName evidence="1">Uncharacterized protein</fullName>
    </submittedName>
</protein>
<dbReference type="Proteomes" id="UP000586976">
    <property type="component" value="Unassembled WGS sequence"/>
</dbReference>
<gene>
    <name evidence="1" type="ORF">H1V43_30400</name>
</gene>